<evidence type="ECO:0000256" key="5">
    <source>
        <dbReference type="RuleBase" id="RU003693"/>
    </source>
</evidence>
<keyword evidence="3" id="KW-0808">Transferase</keyword>
<dbReference type="Proteomes" id="UP000019402">
    <property type="component" value="Unassembled WGS sequence"/>
</dbReference>
<proteinExistence type="inferred from homology"/>
<evidence type="ECO:0000313" key="7">
    <source>
        <dbReference type="EMBL" id="GAF02296.1"/>
    </source>
</evidence>
<sequence>MELTHTHNIDFSKASFKDFESIPDMNVFQRAGFFKDFTDYMEVEGRMNYGFVTHDGCGPEIFLSTPFQQTPKRCISLVSNDYLSFTQHPKVKAAAIEGLQKYGTGAGASPLIGGHHEYHTKLENKLSTFFDRSKGSSMVYTTGYTANSATLLSMLKNNDCAIVDMAVHASVYEGLLETNIKRFPHNNLDYLERALSEVQSKYHTRIVIIDGVYSQDGDLAKMDEIYKLTKHYGAFLMVDDAHGIGVLGKRGRGVIEMFDLLNKVDIISGTLSKAFGHIGGFIISKPEVINYLKFQSRQYVFSSNSTPAMNGLLVALDLIDEEPEWRARLSENVTYFKKGLLDMRLDVGITESPIIPIKIGDAHKTGIAARLLLKAGVYANAIIYPGVSRKDARIRTSLMATHTKEHLDKALTDSIMSIESWVFPKANKLYLGA</sequence>
<dbReference type="InterPro" id="IPR015422">
    <property type="entry name" value="PyrdxlP-dep_Trfase_small"/>
</dbReference>
<dbReference type="PANTHER" id="PTHR13693">
    <property type="entry name" value="CLASS II AMINOTRANSFERASE/8-AMINO-7-OXONONANOATE SYNTHASE"/>
    <property type="match status" value="1"/>
</dbReference>
<feature type="domain" description="Aminotransferase class I/classII large" evidence="6">
    <location>
        <begin position="73"/>
        <end position="411"/>
    </location>
</feature>
<keyword evidence="8" id="KW-1185">Reference proteome</keyword>
<dbReference type="AlphaFoldDB" id="W7YCW7"/>
<evidence type="ECO:0000313" key="8">
    <source>
        <dbReference type="Proteomes" id="UP000019402"/>
    </source>
</evidence>
<dbReference type="InterPro" id="IPR001917">
    <property type="entry name" value="Aminotrans_II_pyridoxalP_BS"/>
</dbReference>
<organism evidence="7 8">
    <name type="scientific">Saccharicrinis fermentans DSM 9555 = JCM 21142</name>
    <dbReference type="NCBI Taxonomy" id="869213"/>
    <lineage>
        <taxon>Bacteria</taxon>
        <taxon>Pseudomonadati</taxon>
        <taxon>Bacteroidota</taxon>
        <taxon>Bacteroidia</taxon>
        <taxon>Marinilabiliales</taxon>
        <taxon>Marinilabiliaceae</taxon>
        <taxon>Saccharicrinis</taxon>
    </lineage>
</organism>
<dbReference type="InterPro" id="IPR015421">
    <property type="entry name" value="PyrdxlP-dep_Trfase_major"/>
</dbReference>
<comment type="pathway">
    <text evidence="2">Lipid metabolism.</text>
</comment>
<evidence type="ECO:0000256" key="2">
    <source>
        <dbReference type="ARBA" id="ARBA00005189"/>
    </source>
</evidence>
<dbReference type="SUPFAM" id="SSF53383">
    <property type="entry name" value="PLP-dependent transferases"/>
    <property type="match status" value="1"/>
</dbReference>
<comment type="cofactor">
    <cofactor evidence="1 5">
        <name>pyridoxal 5'-phosphate</name>
        <dbReference type="ChEBI" id="CHEBI:597326"/>
    </cofactor>
</comment>
<comment type="caution">
    <text evidence="7">The sequence shown here is derived from an EMBL/GenBank/DDBJ whole genome shotgun (WGS) entry which is preliminary data.</text>
</comment>
<keyword evidence="7" id="KW-0436">Ligase</keyword>
<dbReference type="InterPro" id="IPR050087">
    <property type="entry name" value="AON_synthase_class-II"/>
</dbReference>
<dbReference type="eggNOG" id="COG0156">
    <property type="taxonomic scope" value="Bacteria"/>
</dbReference>
<dbReference type="PANTHER" id="PTHR13693:SF3">
    <property type="entry name" value="LD36009P"/>
    <property type="match status" value="1"/>
</dbReference>
<evidence type="ECO:0000256" key="3">
    <source>
        <dbReference type="ARBA" id="ARBA00022679"/>
    </source>
</evidence>
<name>W7YCW7_9BACT</name>
<dbReference type="EMBL" id="BAMD01000008">
    <property type="protein sequence ID" value="GAF02296.1"/>
    <property type="molecule type" value="Genomic_DNA"/>
</dbReference>
<evidence type="ECO:0000256" key="1">
    <source>
        <dbReference type="ARBA" id="ARBA00001933"/>
    </source>
</evidence>
<dbReference type="Gene3D" id="3.40.640.10">
    <property type="entry name" value="Type I PLP-dependent aspartate aminotransferase-like (Major domain)"/>
    <property type="match status" value="1"/>
</dbReference>
<dbReference type="RefSeq" id="WP_200871238.1">
    <property type="nucleotide sequence ID" value="NZ_BAMD01000008.1"/>
</dbReference>
<accession>W7YCW7</accession>
<keyword evidence="4 5" id="KW-0663">Pyridoxal phosphate</keyword>
<dbReference type="PROSITE" id="PS00599">
    <property type="entry name" value="AA_TRANSFER_CLASS_2"/>
    <property type="match status" value="1"/>
</dbReference>
<dbReference type="GO" id="GO:0030170">
    <property type="term" value="F:pyridoxal phosphate binding"/>
    <property type="evidence" value="ECO:0007669"/>
    <property type="project" value="InterPro"/>
</dbReference>
<dbReference type="STRING" id="869213.GCA_000517085_01171"/>
<dbReference type="InterPro" id="IPR004839">
    <property type="entry name" value="Aminotransferase_I/II_large"/>
</dbReference>
<reference evidence="7 8" key="1">
    <citation type="journal article" date="2014" name="Genome Announc.">
        <title>Draft Genome Sequence of Cytophaga fermentans JCM 21142T, a Facultative Anaerobe Isolated from Marine Mud.</title>
        <authorList>
            <person name="Starns D."/>
            <person name="Oshima K."/>
            <person name="Suda W."/>
            <person name="Iino T."/>
            <person name="Yuki M."/>
            <person name="Inoue J."/>
            <person name="Kitamura K."/>
            <person name="Iida T."/>
            <person name="Darby A."/>
            <person name="Hattori M."/>
            <person name="Ohkuma M."/>
        </authorList>
    </citation>
    <scope>NUCLEOTIDE SEQUENCE [LARGE SCALE GENOMIC DNA]</scope>
    <source>
        <strain evidence="7 8">JCM 21142</strain>
    </source>
</reference>
<dbReference type="GO" id="GO:0016874">
    <property type="term" value="F:ligase activity"/>
    <property type="evidence" value="ECO:0007669"/>
    <property type="project" value="UniProtKB-KW"/>
</dbReference>
<protein>
    <submittedName>
        <fullName evidence="7">8-amino-7-oxononanoate synthase/2-amino-3-ketobutyrate coenzyme A ligase</fullName>
    </submittedName>
</protein>
<dbReference type="Gene3D" id="3.90.1150.10">
    <property type="entry name" value="Aspartate Aminotransferase, domain 1"/>
    <property type="match status" value="1"/>
</dbReference>
<dbReference type="InterPro" id="IPR015424">
    <property type="entry name" value="PyrdxlP-dep_Trfase"/>
</dbReference>
<evidence type="ECO:0000256" key="4">
    <source>
        <dbReference type="ARBA" id="ARBA00022898"/>
    </source>
</evidence>
<evidence type="ECO:0000259" key="6">
    <source>
        <dbReference type="Pfam" id="PF00155"/>
    </source>
</evidence>
<dbReference type="Pfam" id="PF00155">
    <property type="entry name" value="Aminotran_1_2"/>
    <property type="match status" value="1"/>
</dbReference>
<gene>
    <name evidence="7" type="ORF">JCM21142_3926</name>
</gene>
<comment type="similarity">
    <text evidence="5">Belongs to the class-II pyridoxal-phosphate-dependent aminotransferase family.</text>
</comment>
<dbReference type="GO" id="GO:0016740">
    <property type="term" value="F:transferase activity"/>
    <property type="evidence" value="ECO:0007669"/>
    <property type="project" value="UniProtKB-KW"/>
</dbReference>